<name>A0A834GW12_RHOSS</name>
<dbReference type="OrthoDB" id="1810143at2759"/>
<keyword evidence="2" id="KW-1185">Reference proteome</keyword>
<comment type="caution">
    <text evidence="1">The sequence shown here is derived from an EMBL/GenBank/DDBJ whole genome shotgun (WGS) entry which is preliminary data.</text>
</comment>
<dbReference type="Proteomes" id="UP000626092">
    <property type="component" value="Unassembled WGS sequence"/>
</dbReference>
<dbReference type="EMBL" id="WJXA01000006">
    <property type="protein sequence ID" value="KAF7140587.1"/>
    <property type="molecule type" value="Genomic_DNA"/>
</dbReference>
<reference evidence="1" key="1">
    <citation type="submission" date="2019-11" db="EMBL/GenBank/DDBJ databases">
        <authorList>
            <person name="Liu Y."/>
            <person name="Hou J."/>
            <person name="Li T.-Q."/>
            <person name="Guan C.-H."/>
            <person name="Wu X."/>
            <person name="Wu H.-Z."/>
            <person name="Ling F."/>
            <person name="Zhang R."/>
            <person name="Shi X.-G."/>
            <person name="Ren J.-P."/>
            <person name="Chen E.-F."/>
            <person name="Sun J.-M."/>
        </authorList>
    </citation>
    <scope>NUCLEOTIDE SEQUENCE</scope>
    <source>
        <strain evidence="1">Adult_tree_wgs_1</strain>
        <tissue evidence="1">Leaves</tissue>
    </source>
</reference>
<gene>
    <name evidence="1" type="ORF">RHSIM_Rhsim06G0016000</name>
</gene>
<dbReference type="AlphaFoldDB" id="A0A834GW12"/>
<evidence type="ECO:0000313" key="1">
    <source>
        <dbReference type="EMBL" id="KAF7140587.1"/>
    </source>
</evidence>
<sequence length="319" mass="35478">MEDIDLDELRSIGEEGVGAMAYLEKWLRKRPPMEPNQPQEEGVNVAEEIHPLHEPAIEVENAAAQEPVHPFIHNDAIPDTMDAGTTYASQHADGGSVSSSFTALLGSVPSYPFTPIAARDDTNAAGLPYTSMKITYRFPNIRFPNPTYQHIPLAYPSIVQDQILGESSQSQHYNIETTFGDFPGQCSQYRYNYDTTSLQGQSSAEFPFHDTTFRESASQLHDELIEEECEGSDEETDGSESSLEDVDAALEADGFEDDYIDGQINAISTHKPPCPMYTQDTWSNIIDPSPPMPTRSHLGWDGRSEFFEGQVIFSVIIKM</sequence>
<protein>
    <submittedName>
        <fullName evidence="1">Uncharacterized protein</fullName>
    </submittedName>
</protein>
<accession>A0A834GW12</accession>
<organism evidence="1 2">
    <name type="scientific">Rhododendron simsii</name>
    <name type="common">Sims's rhododendron</name>
    <dbReference type="NCBI Taxonomy" id="118357"/>
    <lineage>
        <taxon>Eukaryota</taxon>
        <taxon>Viridiplantae</taxon>
        <taxon>Streptophyta</taxon>
        <taxon>Embryophyta</taxon>
        <taxon>Tracheophyta</taxon>
        <taxon>Spermatophyta</taxon>
        <taxon>Magnoliopsida</taxon>
        <taxon>eudicotyledons</taxon>
        <taxon>Gunneridae</taxon>
        <taxon>Pentapetalae</taxon>
        <taxon>asterids</taxon>
        <taxon>Ericales</taxon>
        <taxon>Ericaceae</taxon>
        <taxon>Ericoideae</taxon>
        <taxon>Rhodoreae</taxon>
        <taxon>Rhododendron</taxon>
    </lineage>
</organism>
<proteinExistence type="predicted"/>
<evidence type="ECO:0000313" key="2">
    <source>
        <dbReference type="Proteomes" id="UP000626092"/>
    </source>
</evidence>